<evidence type="ECO:0000313" key="8">
    <source>
        <dbReference type="Proteomes" id="UP000016600"/>
    </source>
</evidence>
<evidence type="ECO:0000256" key="1">
    <source>
        <dbReference type="ARBA" id="ARBA00022630"/>
    </source>
</evidence>
<dbReference type="PROSITE" id="PS51257">
    <property type="entry name" value="PROKAR_LIPOPROTEIN"/>
    <property type="match status" value="1"/>
</dbReference>
<accession>U2LA45</accession>
<protein>
    <submittedName>
        <fullName evidence="7">NAD(P)-binding Rossmann-like domain protein</fullName>
    </submittedName>
</protein>
<proteinExistence type="predicted"/>
<feature type="domain" description="Amine oxidase" evidence="6">
    <location>
        <begin position="11"/>
        <end position="312"/>
    </location>
</feature>
<dbReference type="EMBL" id="AWET01000029">
    <property type="protein sequence ID" value="ERK01353.1"/>
    <property type="molecule type" value="Genomic_DNA"/>
</dbReference>
<organism evidence="7 8">
    <name type="scientific">Hoylesella pleuritidis F0068</name>
    <dbReference type="NCBI Taxonomy" id="1081904"/>
    <lineage>
        <taxon>Bacteria</taxon>
        <taxon>Pseudomonadati</taxon>
        <taxon>Bacteroidota</taxon>
        <taxon>Bacteroidia</taxon>
        <taxon>Bacteroidales</taxon>
        <taxon>Prevotellaceae</taxon>
        <taxon>Hoylesella</taxon>
    </lineage>
</organism>
<name>U2LA45_9BACT</name>
<dbReference type="PANTHER" id="PTHR46091">
    <property type="entry name" value="BLR7054 PROTEIN"/>
    <property type="match status" value="1"/>
</dbReference>
<dbReference type="RefSeq" id="WP_021583898.1">
    <property type="nucleotide sequence ID" value="NZ_AWET01000029.1"/>
</dbReference>
<keyword evidence="4" id="KW-0521">NADP</keyword>
<evidence type="ECO:0000256" key="3">
    <source>
        <dbReference type="ARBA" id="ARBA00022827"/>
    </source>
</evidence>
<dbReference type="InterPro" id="IPR002937">
    <property type="entry name" value="Amino_oxidase"/>
</dbReference>
<comment type="caution">
    <text evidence="7">The sequence shown here is derived from an EMBL/GenBank/DDBJ whole genome shotgun (WGS) entry which is preliminary data.</text>
</comment>
<evidence type="ECO:0000256" key="4">
    <source>
        <dbReference type="ARBA" id="ARBA00022857"/>
    </source>
</evidence>
<sequence>MKRCIIIGSGLGGLSCGVILARNGYQVTILEQGTQIGGCLQCFRRDGVKFETGMHFIGSAERGQTLHRLMHYLEMDNIPLSRLDKHGYDVISLSGECFRLANGRGPFIEQLSERFPHETDHIVTYYDLIEEIARASSLHSLRQADNNAAINTEYQIRSIDNVVDSIITDPILRNVLVGNLPLYAAEKGKTPFATHAFITDFYNQSAFRIPGGSDAIAHSLTDTLRRYGGDVMTRKKVTRILCDSEKATGVVTEDESHYAADLILASVHPSRLVEMLLDIPLIRPAYRARIHQLPNTMGGFAVYMKFKPGTMPYLNHNYYGYRSPSPWACEQYTDDDWPRGFLYMHMCPTVTDGSIPRFAECGELLSYMRFDEVERWKGTQVGHRGADYEAFKQAKAERLIDEADRQYPGLRAAIAAYWTSTPLTYLDYTGTEAGSMYGVAKDINKGAACHVQHKTKIPNLLLTGQNINSHGMLGVLVGTIITCSELLTAETIYQQIKE</sequence>
<dbReference type="Gene3D" id="3.50.50.60">
    <property type="entry name" value="FAD/NAD(P)-binding domain"/>
    <property type="match status" value="2"/>
</dbReference>
<dbReference type="InterPro" id="IPR036188">
    <property type="entry name" value="FAD/NAD-bd_sf"/>
</dbReference>
<dbReference type="AlphaFoldDB" id="U2LA45"/>
<evidence type="ECO:0000256" key="2">
    <source>
        <dbReference type="ARBA" id="ARBA00022729"/>
    </source>
</evidence>
<evidence type="ECO:0000313" key="7">
    <source>
        <dbReference type="EMBL" id="ERK01353.1"/>
    </source>
</evidence>
<keyword evidence="3" id="KW-0274">FAD</keyword>
<reference evidence="7 8" key="1">
    <citation type="submission" date="2013-08" db="EMBL/GenBank/DDBJ databases">
        <authorList>
            <person name="Durkin A.S."/>
            <person name="Haft D.R."/>
            <person name="McCorrison J."/>
            <person name="Torralba M."/>
            <person name="Gillis M."/>
            <person name="Haft D.H."/>
            <person name="Methe B."/>
            <person name="Sutton G."/>
            <person name="Nelson K.E."/>
        </authorList>
    </citation>
    <scope>NUCLEOTIDE SEQUENCE [LARGE SCALE GENOMIC DNA]</scope>
    <source>
        <strain evidence="7 8">F0068</strain>
    </source>
</reference>
<dbReference type="SUPFAM" id="SSF51905">
    <property type="entry name" value="FAD/NAD(P)-binding domain"/>
    <property type="match status" value="1"/>
</dbReference>
<keyword evidence="1" id="KW-0285">Flavoprotein</keyword>
<keyword evidence="8" id="KW-1185">Reference proteome</keyword>
<dbReference type="Proteomes" id="UP000016600">
    <property type="component" value="Unassembled WGS sequence"/>
</dbReference>
<dbReference type="InterPro" id="IPR052206">
    <property type="entry name" value="Retinol_saturase"/>
</dbReference>
<evidence type="ECO:0000256" key="5">
    <source>
        <dbReference type="ARBA" id="ARBA00023027"/>
    </source>
</evidence>
<dbReference type="Pfam" id="PF01593">
    <property type="entry name" value="Amino_oxidase"/>
    <property type="match status" value="1"/>
</dbReference>
<dbReference type="PATRIC" id="fig|1081904.3.peg.1283"/>
<gene>
    <name evidence="7" type="ORF">HMPREF1218_1679</name>
</gene>
<evidence type="ECO:0000259" key="6">
    <source>
        <dbReference type="Pfam" id="PF01593"/>
    </source>
</evidence>
<keyword evidence="5" id="KW-0520">NAD</keyword>
<dbReference type="PANTHER" id="PTHR46091:SF3">
    <property type="entry name" value="AMINE OXIDASE DOMAIN-CONTAINING PROTEIN"/>
    <property type="match status" value="1"/>
</dbReference>
<keyword evidence="2" id="KW-0732">Signal</keyword>
<dbReference type="GO" id="GO:0016491">
    <property type="term" value="F:oxidoreductase activity"/>
    <property type="evidence" value="ECO:0007669"/>
    <property type="project" value="InterPro"/>
</dbReference>